<dbReference type="PANTHER" id="PTHR40635">
    <property type="match status" value="1"/>
</dbReference>
<dbReference type="OrthoDB" id="5374757at2759"/>
<feature type="compositionally biased region" description="Acidic residues" evidence="1">
    <location>
        <begin position="162"/>
        <end position="180"/>
    </location>
</feature>
<protein>
    <submittedName>
        <fullName evidence="2">Uncharacterized protein</fullName>
    </submittedName>
</protein>
<dbReference type="AlphaFoldDB" id="A0A0C3S1C1"/>
<dbReference type="EMBL" id="KN840848">
    <property type="protein sequence ID" value="KIP01245.1"/>
    <property type="molecule type" value="Genomic_DNA"/>
</dbReference>
<feature type="compositionally biased region" description="Low complexity" evidence="1">
    <location>
        <begin position="120"/>
        <end position="129"/>
    </location>
</feature>
<reference evidence="2 3" key="1">
    <citation type="journal article" date="2014" name="PLoS Genet.">
        <title>Analysis of the Phlebiopsis gigantea genome, transcriptome and secretome provides insight into its pioneer colonization strategies of wood.</title>
        <authorList>
            <person name="Hori C."/>
            <person name="Ishida T."/>
            <person name="Igarashi K."/>
            <person name="Samejima M."/>
            <person name="Suzuki H."/>
            <person name="Master E."/>
            <person name="Ferreira P."/>
            <person name="Ruiz-Duenas F.J."/>
            <person name="Held B."/>
            <person name="Canessa P."/>
            <person name="Larrondo L.F."/>
            <person name="Schmoll M."/>
            <person name="Druzhinina I.S."/>
            <person name="Kubicek C.P."/>
            <person name="Gaskell J.A."/>
            <person name="Kersten P."/>
            <person name="St John F."/>
            <person name="Glasner J."/>
            <person name="Sabat G."/>
            <person name="Splinter BonDurant S."/>
            <person name="Syed K."/>
            <person name="Yadav J."/>
            <person name="Mgbeahuruike A.C."/>
            <person name="Kovalchuk A."/>
            <person name="Asiegbu F.O."/>
            <person name="Lackner G."/>
            <person name="Hoffmeister D."/>
            <person name="Rencoret J."/>
            <person name="Gutierrez A."/>
            <person name="Sun H."/>
            <person name="Lindquist E."/>
            <person name="Barry K."/>
            <person name="Riley R."/>
            <person name="Grigoriev I.V."/>
            <person name="Henrissat B."/>
            <person name="Kues U."/>
            <person name="Berka R.M."/>
            <person name="Martinez A.T."/>
            <person name="Covert S.F."/>
            <person name="Blanchette R.A."/>
            <person name="Cullen D."/>
        </authorList>
    </citation>
    <scope>NUCLEOTIDE SEQUENCE [LARGE SCALE GENOMIC DNA]</scope>
    <source>
        <strain evidence="2 3">11061_1 CR5-6</strain>
    </source>
</reference>
<dbReference type="HOGENOM" id="CLU_051060_0_0_1"/>
<proteinExistence type="predicted"/>
<name>A0A0C3S1C1_PHLG1</name>
<feature type="compositionally biased region" description="Acidic residues" evidence="1">
    <location>
        <begin position="383"/>
        <end position="394"/>
    </location>
</feature>
<evidence type="ECO:0000256" key="1">
    <source>
        <dbReference type="SAM" id="MobiDB-lite"/>
    </source>
</evidence>
<feature type="compositionally biased region" description="Low complexity" evidence="1">
    <location>
        <begin position="139"/>
        <end position="150"/>
    </location>
</feature>
<dbReference type="PANTHER" id="PTHR40635:SF1">
    <property type="match status" value="1"/>
</dbReference>
<organism evidence="2 3">
    <name type="scientific">Phlebiopsis gigantea (strain 11061_1 CR5-6)</name>
    <name type="common">White-rot fungus</name>
    <name type="synonym">Peniophora gigantea</name>
    <dbReference type="NCBI Taxonomy" id="745531"/>
    <lineage>
        <taxon>Eukaryota</taxon>
        <taxon>Fungi</taxon>
        <taxon>Dikarya</taxon>
        <taxon>Basidiomycota</taxon>
        <taxon>Agaricomycotina</taxon>
        <taxon>Agaricomycetes</taxon>
        <taxon>Polyporales</taxon>
        <taxon>Phanerochaetaceae</taxon>
        <taxon>Phlebiopsis</taxon>
    </lineage>
</organism>
<gene>
    <name evidence="2" type="ORF">PHLGIDRAFT_38356</name>
</gene>
<sequence>MRFSTRNAYYLRLSEGTVLPLYLYLDGQHVEWMSESVLQHVLTDLRPLIIPKLIAEESAQLGPGGSSNAKKGTVDVHRGETYQFGYFLRNTEPHSVLIKTRRFTAAPPRQNTAKTKKAKSAPTTSSKKQSSSRKKESKASAGSKRQSVVKSKGKGKQKAAELESDEDEAVELSDDEDGEEKVEISVPNDLPPRRSTRQSTVAAGGYREHDADNVVTDVEMSATKSNTIEGNAAFPDSMMGMDEQEDNPFVNVKTEESEPTLATEALAIPDEDPIAVDNDPLVDTLLNSDSEEEKPKPILKLHYQGFSIRGRALCVIVEPYPPLRRPSSLAPTGIIAPRAPSIAPPDFVPAAQRAKTPLFFPEDDRERSVTPAPRARPPVPLFDEPEGGDDDDADGGMLAFSQILHSVGEYATGAAADDDETEGAVFLGDADEARGL</sequence>
<feature type="region of interest" description="Disordered" evidence="1">
    <location>
        <begin position="101"/>
        <end position="244"/>
    </location>
</feature>
<feature type="region of interest" description="Disordered" evidence="1">
    <location>
        <begin position="414"/>
        <end position="436"/>
    </location>
</feature>
<feature type="region of interest" description="Disordered" evidence="1">
    <location>
        <begin position="359"/>
        <end position="397"/>
    </location>
</feature>
<accession>A0A0C3S1C1</accession>
<evidence type="ECO:0000313" key="2">
    <source>
        <dbReference type="EMBL" id="KIP01245.1"/>
    </source>
</evidence>
<evidence type="ECO:0000313" key="3">
    <source>
        <dbReference type="Proteomes" id="UP000053257"/>
    </source>
</evidence>
<dbReference type="Proteomes" id="UP000053257">
    <property type="component" value="Unassembled WGS sequence"/>
</dbReference>
<keyword evidence="3" id="KW-1185">Reference proteome</keyword>